<dbReference type="NCBIfam" id="TIGR00671">
    <property type="entry name" value="baf"/>
    <property type="match status" value="1"/>
</dbReference>
<comment type="pathway">
    <text evidence="4 16">Cofactor biosynthesis; coenzyme A biosynthesis; CoA from (R)-pantothenate: step 1/5.</text>
</comment>
<dbReference type="EMBL" id="JAVRAA010000017">
    <property type="protein sequence ID" value="MDT0340006.1"/>
    <property type="molecule type" value="Genomic_DNA"/>
</dbReference>
<evidence type="ECO:0000256" key="16">
    <source>
        <dbReference type="HAMAP-Rule" id="MF_01274"/>
    </source>
</evidence>
<dbReference type="PANTHER" id="PTHR34265:SF1">
    <property type="entry name" value="TYPE III PANTOTHENATE KINASE"/>
    <property type="match status" value="1"/>
</dbReference>
<accession>A0AAE4GDU9</accession>
<dbReference type="EC" id="2.7.1.33" evidence="6 16"/>
<dbReference type="HAMAP" id="MF_01274">
    <property type="entry name" value="Pantothen_kinase_3"/>
    <property type="match status" value="1"/>
</dbReference>
<comment type="catalytic activity">
    <reaction evidence="1 16">
        <text>(R)-pantothenate + ATP = (R)-4'-phosphopantothenate + ADP + H(+)</text>
        <dbReference type="Rhea" id="RHEA:16373"/>
        <dbReference type="ChEBI" id="CHEBI:10986"/>
        <dbReference type="ChEBI" id="CHEBI:15378"/>
        <dbReference type="ChEBI" id="CHEBI:29032"/>
        <dbReference type="ChEBI" id="CHEBI:30616"/>
        <dbReference type="ChEBI" id="CHEBI:456216"/>
        <dbReference type="EC" id="2.7.1.33"/>
    </reaction>
</comment>
<evidence type="ECO:0000313" key="17">
    <source>
        <dbReference type="EMBL" id="MDT0340006.1"/>
    </source>
</evidence>
<name>A0AAE4GDU9_9BURK</name>
<dbReference type="GO" id="GO:0005737">
    <property type="term" value="C:cytoplasm"/>
    <property type="evidence" value="ECO:0007669"/>
    <property type="project" value="UniProtKB-SubCell"/>
</dbReference>
<dbReference type="GO" id="GO:0005524">
    <property type="term" value="F:ATP binding"/>
    <property type="evidence" value="ECO:0007669"/>
    <property type="project" value="UniProtKB-UniRule"/>
</dbReference>
<dbReference type="AlphaFoldDB" id="A0AAE4GDU9"/>
<proteinExistence type="inferred from homology"/>
<evidence type="ECO:0000256" key="8">
    <source>
        <dbReference type="ARBA" id="ARBA00022679"/>
    </source>
</evidence>
<evidence type="ECO:0000256" key="3">
    <source>
        <dbReference type="ARBA" id="ARBA00004496"/>
    </source>
</evidence>
<dbReference type="InterPro" id="IPR004619">
    <property type="entry name" value="Type_III_PanK"/>
</dbReference>
<comment type="subcellular location">
    <subcellularLocation>
        <location evidence="3 16">Cytoplasm</location>
    </subcellularLocation>
</comment>
<comment type="caution">
    <text evidence="16">Lacks conserved residue(s) required for the propagation of feature annotation.</text>
</comment>
<comment type="function">
    <text evidence="16">Catalyzes the phosphorylation of pantothenate (Pan), the first step in CoA biosynthesis.</text>
</comment>
<feature type="active site" description="Proton acceptor" evidence="16">
    <location>
        <position position="116"/>
    </location>
</feature>
<evidence type="ECO:0000256" key="13">
    <source>
        <dbReference type="ARBA" id="ARBA00022993"/>
    </source>
</evidence>
<evidence type="ECO:0000256" key="12">
    <source>
        <dbReference type="ARBA" id="ARBA00022958"/>
    </source>
</evidence>
<dbReference type="PANTHER" id="PTHR34265">
    <property type="entry name" value="TYPE III PANTOTHENATE KINASE"/>
    <property type="match status" value="1"/>
</dbReference>
<evidence type="ECO:0000256" key="15">
    <source>
        <dbReference type="ARBA" id="ARBA00040883"/>
    </source>
</evidence>
<evidence type="ECO:0000256" key="14">
    <source>
        <dbReference type="ARBA" id="ARBA00038036"/>
    </source>
</evidence>
<evidence type="ECO:0000256" key="2">
    <source>
        <dbReference type="ARBA" id="ARBA00001958"/>
    </source>
</evidence>
<keyword evidence="11 16" id="KW-0067">ATP-binding</keyword>
<keyword evidence="8 16" id="KW-0808">Transferase</keyword>
<comment type="cofactor">
    <cofactor evidence="2">
        <name>K(+)</name>
        <dbReference type="ChEBI" id="CHEBI:29103"/>
    </cofactor>
</comment>
<feature type="binding site" evidence="16">
    <location>
        <position position="140"/>
    </location>
    <ligand>
        <name>ATP</name>
        <dbReference type="ChEBI" id="CHEBI:30616"/>
    </ligand>
</feature>
<evidence type="ECO:0000256" key="6">
    <source>
        <dbReference type="ARBA" id="ARBA00012102"/>
    </source>
</evidence>
<keyword evidence="9 16" id="KW-0547">Nucleotide-binding</keyword>
<sequence length="266" mass="28082">MRLLVDAGNTRIKWAVVADADRSMAPLPRWQQQGAVERAQVEMLARDWGALARQAAPEEALQICVSNVAGPALRDSLQALLHGVFGPRVIVEWFASTAERAGVRNGYRHPGQLGCDRFAAAIGARALFPDQELLVATCGTATTIDVVSADGCFEGGMILPGFGTMATSLALNTAQLPRIDGAAPPERLFADNTVDAIVAGCIAAQVGAIEHALAERRRLCPNVPLRCLLAGGAGALLAPYLASGDTRLEKVDNLVLIGLHMATMRV</sequence>
<dbReference type="SUPFAM" id="SSF53067">
    <property type="entry name" value="Actin-like ATPase domain"/>
    <property type="match status" value="2"/>
</dbReference>
<keyword evidence="13 16" id="KW-0173">Coenzyme A biosynthesis</keyword>
<dbReference type="Pfam" id="PF03309">
    <property type="entry name" value="Pan_kinase"/>
    <property type="match status" value="1"/>
</dbReference>
<dbReference type="RefSeq" id="WP_310838770.1">
    <property type="nucleotide sequence ID" value="NZ_JAVLSM010000019.1"/>
</dbReference>
<reference evidence="17" key="1">
    <citation type="submission" date="2023-02" db="EMBL/GenBank/DDBJ databases">
        <title>Description of Herbaspirillum huttiense subsp. nephrolepsisexaltata and Herbaspirillum huttiense subsp. lycopersicon.</title>
        <authorList>
            <person name="Poudel M."/>
            <person name="Sharma A."/>
            <person name="Goss E."/>
            <person name="Tapia J.H."/>
            <person name="Harmon C.M."/>
            <person name="Jones J.B."/>
        </authorList>
    </citation>
    <scope>NUCLEOTIDE SEQUENCE</scope>
    <source>
        <strain evidence="17">NC40101</strain>
    </source>
</reference>
<evidence type="ECO:0000256" key="11">
    <source>
        <dbReference type="ARBA" id="ARBA00022840"/>
    </source>
</evidence>
<evidence type="ECO:0000256" key="4">
    <source>
        <dbReference type="ARBA" id="ARBA00005225"/>
    </source>
</evidence>
<feature type="binding site" evidence="16">
    <location>
        <begin position="114"/>
        <end position="117"/>
    </location>
    <ligand>
        <name>substrate</name>
    </ligand>
</feature>
<feature type="binding site" evidence="16">
    <location>
        <position position="193"/>
    </location>
    <ligand>
        <name>substrate</name>
    </ligand>
</feature>
<dbReference type="InterPro" id="IPR043129">
    <property type="entry name" value="ATPase_NBD"/>
</dbReference>
<dbReference type="Gene3D" id="3.30.420.40">
    <property type="match status" value="2"/>
</dbReference>
<comment type="similarity">
    <text evidence="14 16">Belongs to the type III pantothenate kinase family.</text>
</comment>
<dbReference type="GO" id="GO:0015937">
    <property type="term" value="P:coenzyme A biosynthetic process"/>
    <property type="evidence" value="ECO:0007669"/>
    <property type="project" value="UniProtKB-UniRule"/>
</dbReference>
<keyword evidence="10 16" id="KW-0418">Kinase</keyword>
<comment type="cofactor">
    <cofactor evidence="16">
        <name>NH4(+)</name>
        <dbReference type="ChEBI" id="CHEBI:28938"/>
    </cofactor>
    <cofactor evidence="16">
        <name>K(+)</name>
        <dbReference type="ChEBI" id="CHEBI:29103"/>
    </cofactor>
    <text evidence="16">A monovalent cation. Ammonium or potassium.</text>
</comment>
<comment type="subunit">
    <text evidence="5 16">Homodimer.</text>
</comment>
<evidence type="ECO:0000256" key="9">
    <source>
        <dbReference type="ARBA" id="ARBA00022741"/>
    </source>
</evidence>
<protein>
    <recommendedName>
        <fullName evidence="15 16">Type III pantothenate kinase</fullName>
        <ecNumber evidence="6 16">2.7.1.33</ecNumber>
    </recommendedName>
    <alternativeName>
        <fullName evidence="16">PanK-III</fullName>
    </alternativeName>
    <alternativeName>
        <fullName evidence="16">Pantothenic acid kinase</fullName>
    </alternativeName>
</protein>
<keyword evidence="7 16" id="KW-0963">Cytoplasm</keyword>
<keyword evidence="12 16" id="KW-0630">Potassium</keyword>
<dbReference type="CDD" id="cd24015">
    <property type="entry name" value="ASKHA_NBD_PanK-III"/>
    <property type="match status" value="1"/>
</dbReference>
<evidence type="ECO:0000256" key="7">
    <source>
        <dbReference type="ARBA" id="ARBA00022490"/>
    </source>
</evidence>
<feature type="binding site" evidence="16">
    <location>
        <position position="107"/>
    </location>
    <ligand>
        <name>substrate</name>
    </ligand>
</feature>
<evidence type="ECO:0000256" key="5">
    <source>
        <dbReference type="ARBA" id="ARBA00011738"/>
    </source>
</evidence>
<organism evidence="17">
    <name type="scientific">Herbaspirillum huttiense subsp. nephrolepidis</name>
    <dbReference type="NCBI Taxonomy" id="3075126"/>
    <lineage>
        <taxon>Bacteria</taxon>
        <taxon>Pseudomonadati</taxon>
        <taxon>Pseudomonadota</taxon>
        <taxon>Betaproteobacteria</taxon>
        <taxon>Burkholderiales</taxon>
        <taxon>Oxalobacteraceae</taxon>
        <taxon>Herbaspirillum</taxon>
    </lineage>
</organism>
<evidence type="ECO:0000256" key="1">
    <source>
        <dbReference type="ARBA" id="ARBA00001206"/>
    </source>
</evidence>
<gene>
    <name evidence="16" type="primary">coaX</name>
    <name evidence="17" type="ORF">RJN63_24480</name>
</gene>
<feature type="binding site" evidence="16">
    <location>
        <begin position="6"/>
        <end position="13"/>
    </location>
    <ligand>
        <name>ATP</name>
        <dbReference type="ChEBI" id="CHEBI:30616"/>
    </ligand>
</feature>
<comment type="caution">
    <text evidence="17">The sequence shown here is derived from an EMBL/GenBank/DDBJ whole genome shotgun (WGS) entry which is preliminary data.</text>
</comment>
<evidence type="ECO:0000256" key="10">
    <source>
        <dbReference type="ARBA" id="ARBA00022777"/>
    </source>
</evidence>
<dbReference type="GO" id="GO:0004594">
    <property type="term" value="F:pantothenate kinase activity"/>
    <property type="evidence" value="ECO:0007669"/>
    <property type="project" value="UniProtKB-UniRule"/>
</dbReference>